<keyword evidence="3 12" id="KW-0808">Transferase</keyword>
<keyword evidence="5 12" id="KW-0235">DNA replication</keyword>
<evidence type="ECO:0000256" key="8">
    <source>
        <dbReference type="ARBA" id="ARBA00022833"/>
    </source>
</evidence>
<evidence type="ECO:0000256" key="7">
    <source>
        <dbReference type="ARBA" id="ARBA00022771"/>
    </source>
</evidence>
<dbReference type="NCBIfam" id="TIGR01391">
    <property type="entry name" value="dnaG"/>
    <property type="match status" value="1"/>
</dbReference>
<sequence>MARLSQEKINEIRQSVDIVDVIGEYLSLQKKGRNYVALCPFHDDKNPSMSISPDKQIFMCFVCGTGGNVFTFLQKYLKISYIEAVKKVAEMGHIDLSDYHLDVETRPISKENATLYQMHEEAQKIYSYYLNTKLGLEAKTYLMKRHFSDELIKEFQIGYAPLQSTLYQAFEKLGFQEIDMVKSGLIVESYQHFDRFQDRIMFPLYNQQGQVVGFSGRIYKPTQTESKYMNSPESDIFIKGQVLYHYHQCKEAVKEAGFIYLLEGFMDVIAMYKAGIENTVAIMGTALTKGHIQALRRLTHHVRLCLDGDQAGQAAMGKAARELEEAGFQVSIVVLPDGHDPDEIYEEHGQEGLHEALKKILKPIEFLMDFEYQKIDSQNYDDRKNYLEKMCYEIAKIHDPIDQDYYIHVLSKQSGFSVDLIHQQINGLQPQFHHEVNVPKKKVVHLKDKYQQAEHDLLFYMLNHKSVALKYEAKAGFMYNDRYRIIASYIIDYYRHHNQLEIADFINSIQKEELIQTVIEISQSPLPAKYEEQAIDDYIQMIEQNAKRMKKEQLLEQFRYILDPQQKAQILNEIVKLGGH</sequence>
<proteinExistence type="inferred from homology"/>
<dbReference type="SMART" id="SM00400">
    <property type="entry name" value="ZnF_CHCC"/>
    <property type="match status" value="1"/>
</dbReference>
<dbReference type="PIRSF" id="PIRSF002811">
    <property type="entry name" value="DnaG"/>
    <property type="match status" value="1"/>
</dbReference>
<dbReference type="InterPro" id="IPR036977">
    <property type="entry name" value="DNA_primase_Znf_CHC2"/>
</dbReference>
<keyword evidence="6 12" id="KW-0479">Metal-binding</keyword>
<feature type="domain" description="Toprim" evidence="15">
    <location>
        <begin position="257"/>
        <end position="338"/>
    </location>
</feature>
<dbReference type="InterPro" id="IPR013264">
    <property type="entry name" value="DNAG_N"/>
</dbReference>
<keyword evidence="17" id="KW-1185">Reference proteome</keyword>
<dbReference type="AlphaFoldDB" id="A0A1Y4SWE6"/>
<feature type="zinc finger region" description="CHC2-type" evidence="12 14">
    <location>
        <begin position="39"/>
        <end position="63"/>
    </location>
</feature>
<dbReference type="CDD" id="cd03364">
    <property type="entry name" value="TOPRIM_DnaG_primases"/>
    <property type="match status" value="1"/>
</dbReference>
<comment type="cofactor">
    <cofactor evidence="12 13 14">
        <name>Zn(2+)</name>
        <dbReference type="ChEBI" id="CHEBI:29105"/>
    </cofactor>
    <text evidence="12 13 14">Binds 1 zinc ion per monomer.</text>
</comment>
<dbReference type="RefSeq" id="WP_087358080.1">
    <property type="nucleotide sequence ID" value="NZ_NFLJ01000018.1"/>
</dbReference>
<dbReference type="GO" id="GO:0005737">
    <property type="term" value="C:cytoplasm"/>
    <property type="evidence" value="ECO:0007669"/>
    <property type="project" value="TreeGrafter"/>
</dbReference>
<comment type="caution">
    <text evidence="16">The sequence shown here is derived from an EMBL/GenBank/DDBJ whole genome shotgun (WGS) entry which is preliminary data.</text>
</comment>
<evidence type="ECO:0000256" key="12">
    <source>
        <dbReference type="HAMAP-Rule" id="MF_00974"/>
    </source>
</evidence>
<dbReference type="Pfam" id="PF01807">
    <property type="entry name" value="Zn_ribbon_DnaG"/>
    <property type="match status" value="1"/>
</dbReference>
<evidence type="ECO:0000256" key="5">
    <source>
        <dbReference type="ARBA" id="ARBA00022705"/>
    </source>
</evidence>
<evidence type="ECO:0000256" key="2">
    <source>
        <dbReference type="ARBA" id="ARBA00022515"/>
    </source>
</evidence>
<dbReference type="PROSITE" id="PS50880">
    <property type="entry name" value="TOPRIM"/>
    <property type="match status" value="1"/>
</dbReference>
<dbReference type="SUPFAM" id="SSF57783">
    <property type="entry name" value="Zinc beta-ribbon"/>
    <property type="match status" value="1"/>
</dbReference>
<dbReference type="InterPro" id="IPR002694">
    <property type="entry name" value="Znf_CHC2"/>
</dbReference>
<keyword evidence="8 12" id="KW-0862">Zinc</keyword>
<comment type="function">
    <text evidence="12 13">RNA polymerase that catalyzes the synthesis of short RNA molecules used as primers for DNA polymerase during DNA replication.</text>
</comment>
<evidence type="ECO:0000256" key="13">
    <source>
        <dbReference type="PIRNR" id="PIRNR002811"/>
    </source>
</evidence>
<accession>A0A1Y4SWE6</accession>
<keyword evidence="9" id="KW-0460">Magnesium</keyword>
<dbReference type="InterPro" id="IPR037068">
    <property type="entry name" value="DNA_primase_core_N_sf"/>
</dbReference>
<comment type="domain">
    <text evidence="12">Contains an N-terminal zinc-binding domain, a central core domain that contains the primase activity, and a C-terminal DnaB-binding domain.</text>
</comment>
<dbReference type="InterPro" id="IPR034151">
    <property type="entry name" value="TOPRIM_DnaG_bac"/>
</dbReference>
<gene>
    <name evidence="12" type="primary">dnaG</name>
    <name evidence="16" type="ORF">B5E75_07215</name>
</gene>
<name>A0A1Y4SWE6_9FIRM</name>
<dbReference type="GO" id="GO:0008270">
    <property type="term" value="F:zinc ion binding"/>
    <property type="evidence" value="ECO:0007669"/>
    <property type="project" value="UniProtKB-UniRule"/>
</dbReference>
<evidence type="ECO:0000256" key="9">
    <source>
        <dbReference type="ARBA" id="ARBA00022842"/>
    </source>
</evidence>
<dbReference type="EMBL" id="NFLJ01000018">
    <property type="protein sequence ID" value="OUQ34259.1"/>
    <property type="molecule type" value="Genomic_DNA"/>
</dbReference>
<evidence type="ECO:0000256" key="4">
    <source>
        <dbReference type="ARBA" id="ARBA00022695"/>
    </source>
</evidence>
<dbReference type="EC" id="2.7.7.101" evidence="12"/>
<dbReference type="InterPro" id="IPR016136">
    <property type="entry name" value="DNA_helicase_N/primase_C"/>
</dbReference>
<comment type="similarity">
    <text evidence="12 13">Belongs to the DnaG primase family.</text>
</comment>
<evidence type="ECO:0000256" key="14">
    <source>
        <dbReference type="PIRSR" id="PIRSR002811-1"/>
    </source>
</evidence>
<evidence type="ECO:0000256" key="1">
    <source>
        <dbReference type="ARBA" id="ARBA00022478"/>
    </source>
</evidence>
<dbReference type="GO" id="GO:0003899">
    <property type="term" value="F:DNA-directed RNA polymerase activity"/>
    <property type="evidence" value="ECO:0007669"/>
    <property type="project" value="UniProtKB-UniRule"/>
</dbReference>
<evidence type="ECO:0000259" key="15">
    <source>
        <dbReference type="PROSITE" id="PS50880"/>
    </source>
</evidence>
<dbReference type="Gene3D" id="3.90.980.10">
    <property type="entry name" value="DNA primase, catalytic core, N-terminal domain"/>
    <property type="match status" value="1"/>
</dbReference>
<evidence type="ECO:0000313" key="16">
    <source>
        <dbReference type="EMBL" id="OUQ34259.1"/>
    </source>
</evidence>
<dbReference type="Gene3D" id="1.10.860.10">
    <property type="entry name" value="DNAb Helicase, Chain A"/>
    <property type="match status" value="1"/>
</dbReference>
<keyword evidence="2 12" id="KW-0639">Primosome</keyword>
<keyword evidence="10 12" id="KW-0238">DNA-binding</keyword>
<dbReference type="Gene3D" id="3.40.1360.10">
    <property type="match status" value="1"/>
</dbReference>
<comment type="catalytic activity">
    <reaction evidence="12">
        <text>ssDNA + n NTP = ssDNA/pppN(pN)n-1 hybrid + (n-1) diphosphate.</text>
        <dbReference type="EC" id="2.7.7.101"/>
    </reaction>
</comment>
<keyword evidence="7 12" id="KW-0863">Zinc-finger</keyword>
<dbReference type="Proteomes" id="UP000195305">
    <property type="component" value="Unassembled WGS sequence"/>
</dbReference>
<dbReference type="InterPro" id="IPR050219">
    <property type="entry name" value="DnaG_primase"/>
</dbReference>
<protein>
    <recommendedName>
        <fullName evidence="12 13">DNA primase</fullName>
        <ecNumber evidence="12">2.7.7.101</ecNumber>
    </recommendedName>
</protein>
<dbReference type="PANTHER" id="PTHR30313:SF2">
    <property type="entry name" value="DNA PRIMASE"/>
    <property type="match status" value="1"/>
</dbReference>
<dbReference type="FunFam" id="3.90.580.10:FF:000001">
    <property type="entry name" value="DNA primase"/>
    <property type="match status" value="1"/>
</dbReference>
<dbReference type="InterPro" id="IPR019475">
    <property type="entry name" value="DNA_primase_DnaB-bd"/>
</dbReference>
<keyword evidence="4 12" id="KW-0548">Nucleotidyltransferase</keyword>
<dbReference type="Pfam" id="PF10410">
    <property type="entry name" value="DnaB_bind"/>
    <property type="match status" value="1"/>
</dbReference>
<dbReference type="InterPro" id="IPR006295">
    <property type="entry name" value="DNA_primase_DnaG"/>
</dbReference>
<comment type="subunit">
    <text evidence="12">Monomer. Interacts with DnaB.</text>
</comment>
<dbReference type="Gene3D" id="3.90.580.10">
    <property type="entry name" value="Zinc finger, CHC2-type domain"/>
    <property type="match status" value="1"/>
</dbReference>
<evidence type="ECO:0000256" key="6">
    <source>
        <dbReference type="ARBA" id="ARBA00022723"/>
    </source>
</evidence>
<dbReference type="GO" id="GO:0000428">
    <property type="term" value="C:DNA-directed RNA polymerase complex"/>
    <property type="evidence" value="ECO:0007669"/>
    <property type="project" value="UniProtKB-KW"/>
</dbReference>
<dbReference type="HAMAP" id="MF_00974">
    <property type="entry name" value="DNA_primase_DnaG"/>
    <property type="match status" value="1"/>
</dbReference>
<dbReference type="GO" id="GO:0003677">
    <property type="term" value="F:DNA binding"/>
    <property type="evidence" value="ECO:0007669"/>
    <property type="project" value="UniProtKB-KW"/>
</dbReference>
<dbReference type="GO" id="GO:0006269">
    <property type="term" value="P:DNA replication, synthesis of primer"/>
    <property type="evidence" value="ECO:0007669"/>
    <property type="project" value="UniProtKB-UniRule"/>
</dbReference>
<dbReference type="InterPro" id="IPR030846">
    <property type="entry name" value="DnaG_bac"/>
</dbReference>
<keyword evidence="11 12" id="KW-0804">Transcription</keyword>
<keyword evidence="1 12" id="KW-0240">DNA-directed RNA polymerase</keyword>
<dbReference type="OrthoDB" id="9803773at2"/>
<evidence type="ECO:0000313" key="17">
    <source>
        <dbReference type="Proteomes" id="UP000195305"/>
    </source>
</evidence>
<reference evidence="16 17" key="1">
    <citation type="journal article" date="2018" name="BMC Genomics">
        <title>Whole genome sequencing and function prediction of 133 gut anaerobes isolated from chicken caecum in pure cultures.</title>
        <authorList>
            <person name="Medvecky M."/>
            <person name="Cejkova D."/>
            <person name="Polansky O."/>
            <person name="Karasova D."/>
            <person name="Kubasova T."/>
            <person name="Cizek A."/>
            <person name="Rychlik I."/>
        </authorList>
    </citation>
    <scope>NUCLEOTIDE SEQUENCE [LARGE SCALE GENOMIC DNA]</scope>
    <source>
        <strain evidence="16 17">An13</strain>
    </source>
</reference>
<evidence type="ECO:0000256" key="11">
    <source>
        <dbReference type="ARBA" id="ARBA00023163"/>
    </source>
</evidence>
<dbReference type="Pfam" id="PF13155">
    <property type="entry name" value="Toprim_2"/>
    <property type="match status" value="1"/>
</dbReference>
<dbReference type="PANTHER" id="PTHR30313">
    <property type="entry name" value="DNA PRIMASE"/>
    <property type="match status" value="1"/>
</dbReference>
<evidence type="ECO:0000256" key="3">
    <source>
        <dbReference type="ARBA" id="ARBA00022679"/>
    </source>
</evidence>
<dbReference type="InterPro" id="IPR006171">
    <property type="entry name" value="TOPRIM_dom"/>
</dbReference>
<dbReference type="GO" id="GO:1990077">
    <property type="term" value="C:primosome complex"/>
    <property type="evidence" value="ECO:0007669"/>
    <property type="project" value="UniProtKB-KW"/>
</dbReference>
<evidence type="ECO:0000256" key="10">
    <source>
        <dbReference type="ARBA" id="ARBA00023125"/>
    </source>
</evidence>
<dbReference type="SMART" id="SM00493">
    <property type="entry name" value="TOPRIM"/>
    <property type="match status" value="1"/>
</dbReference>
<dbReference type="SUPFAM" id="SSF56731">
    <property type="entry name" value="DNA primase core"/>
    <property type="match status" value="1"/>
</dbReference>
<dbReference type="Pfam" id="PF08275">
    <property type="entry name" value="DNAG_N"/>
    <property type="match status" value="1"/>
</dbReference>
<organism evidence="16 17">
    <name type="scientific">Massilimicrobiota timonensis</name>
    <dbReference type="NCBI Taxonomy" id="1776392"/>
    <lineage>
        <taxon>Bacteria</taxon>
        <taxon>Bacillati</taxon>
        <taxon>Bacillota</taxon>
        <taxon>Erysipelotrichia</taxon>
        <taxon>Erysipelotrichales</taxon>
        <taxon>Erysipelotrichaceae</taxon>
        <taxon>Massilimicrobiota</taxon>
    </lineage>
</organism>